<dbReference type="Gene3D" id="1.20.1250.20">
    <property type="entry name" value="MFS general substrate transporter like domains"/>
    <property type="match status" value="1"/>
</dbReference>
<dbReference type="InterPro" id="IPR050495">
    <property type="entry name" value="ATG22/LtaA_families"/>
</dbReference>
<feature type="transmembrane region" description="Helical" evidence="6">
    <location>
        <begin position="116"/>
        <end position="137"/>
    </location>
</feature>
<dbReference type="PROSITE" id="PS50850">
    <property type="entry name" value="MFS"/>
    <property type="match status" value="1"/>
</dbReference>
<keyword evidence="4 6" id="KW-1133">Transmembrane helix</keyword>
<reference evidence="9" key="1">
    <citation type="journal article" date="2019" name="Int. J. Syst. Evol. Microbiol.">
        <title>The Global Catalogue of Microorganisms (GCM) 10K type strain sequencing project: providing services to taxonomists for standard genome sequencing and annotation.</title>
        <authorList>
            <consortium name="The Broad Institute Genomics Platform"/>
            <consortium name="The Broad Institute Genome Sequencing Center for Infectious Disease"/>
            <person name="Wu L."/>
            <person name="Ma J."/>
        </authorList>
    </citation>
    <scope>NUCLEOTIDE SEQUENCE [LARGE SCALE GENOMIC DNA]</scope>
    <source>
        <strain evidence="9">CECT 7956</strain>
    </source>
</reference>
<feature type="domain" description="Major facilitator superfamily (MFS) profile" evidence="7">
    <location>
        <begin position="249"/>
        <end position="434"/>
    </location>
</feature>
<evidence type="ECO:0000256" key="5">
    <source>
        <dbReference type="ARBA" id="ARBA00023136"/>
    </source>
</evidence>
<feature type="transmembrane region" description="Helical" evidence="6">
    <location>
        <begin position="197"/>
        <end position="217"/>
    </location>
</feature>
<dbReference type="InterPro" id="IPR024671">
    <property type="entry name" value="Atg22-like"/>
</dbReference>
<dbReference type="InterPro" id="IPR036259">
    <property type="entry name" value="MFS_trans_sf"/>
</dbReference>
<protein>
    <submittedName>
        <fullName evidence="8">MFS transporter</fullName>
    </submittedName>
</protein>
<evidence type="ECO:0000256" key="6">
    <source>
        <dbReference type="SAM" id="Phobius"/>
    </source>
</evidence>
<proteinExistence type="predicted"/>
<keyword evidence="9" id="KW-1185">Reference proteome</keyword>
<feature type="transmembrane region" description="Helical" evidence="6">
    <location>
        <begin position="21"/>
        <end position="41"/>
    </location>
</feature>
<feature type="transmembrane region" description="Helical" evidence="6">
    <location>
        <begin position="92"/>
        <end position="110"/>
    </location>
</feature>
<feature type="transmembrane region" description="Helical" evidence="6">
    <location>
        <begin position="61"/>
        <end position="80"/>
    </location>
</feature>
<feature type="transmembrane region" description="Helical" evidence="6">
    <location>
        <begin position="253"/>
        <end position="274"/>
    </location>
</feature>
<dbReference type="Proteomes" id="UP001595616">
    <property type="component" value="Unassembled WGS sequence"/>
</dbReference>
<dbReference type="InterPro" id="IPR020846">
    <property type="entry name" value="MFS_dom"/>
</dbReference>
<keyword evidence="3 6" id="KW-0812">Transmembrane</keyword>
<dbReference type="PANTHER" id="PTHR23519">
    <property type="entry name" value="AUTOPHAGY-RELATED PROTEIN 22"/>
    <property type="match status" value="1"/>
</dbReference>
<feature type="transmembrane region" description="Helical" evidence="6">
    <location>
        <begin position="405"/>
        <end position="423"/>
    </location>
</feature>
<keyword evidence="2" id="KW-0813">Transport</keyword>
<dbReference type="Pfam" id="PF11700">
    <property type="entry name" value="ATG22"/>
    <property type="match status" value="1"/>
</dbReference>
<comment type="caution">
    <text evidence="8">The sequence shown here is derived from an EMBL/GenBank/DDBJ whole genome shotgun (WGS) entry which is preliminary data.</text>
</comment>
<evidence type="ECO:0000256" key="4">
    <source>
        <dbReference type="ARBA" id="ARBA00022989"/>
    </source>
</evidence>
<dbReference type="SUPFAM" id="SSF103473">
    <property type="entry name" value="MFS general substrate transporter"/>
    <property type="match status" value="1"/>
</dbReference>
<name>A0ABV7YTS8_9BACT</name>
<evidence type="ECO:0000256" key="2">
    <source>
        <dbReference type="ARBA" id="ARBA00022448"/>
    </source>
</evidence>
<gene>
    <name evidence="8" type="ORF">ACFOOI_06300</name>
</gene>
<evidence type="ECO:0000256" key="3">
    <source>
        <dbReference type="ARBA" id="ARBA00022692"/>
    </source>
</evidence>
<feature type="transmembrane region" description="Helical" evidence="6">
    <location>
        <begin position="158"/>
        <end position="177"/>
    </location>
</feature>
<dbReference type="EMBL" id="JBHRYQ010000001">
    <property type="protein sequence ID" value="MFC3810257.1"/>
    <property type="molecule type" value="Genomic_DNA"/>
</dbReference>
<sequence>MNFINNKKIWNAWSMYDWANSVHNLVITTVIFPIYYHATAVNAQGGDLIDFLGFQVNNDVLYSYTLSVASIFLVILNPILTGIADYSGRKKMFMKIFCYLGSASCAYFYFFTKDNVTSAIIAFGFSIIGWGGSIVFYNAFIPQIATEENYDKLSARGFVFGYIGSVILLIFNLVMIIKPEFVGLTEADSKSGFTSRLAFLTVGIWWAGFAQIPFYFLPKDESKSFQKKWLKNGFLQLKHVFLETQKQKYLKRFLAAFFIYDMGVMTVIYVATIFADKELQIPRDGLIATLLLIQLVAIPGSYLASFLSSKYGNTIALRIEIIVWSVVPVAAYFTTEATQFYVIAAIVGLVMGGIQALSRSTFAKLIPDNEPNTAAYFAFYDITEKMAIALGTFIFGFIIQLTGNMRYSILFLIVLFAVGFILLTRIPSKNIYRD</sequence>
<accession>A0ABV7YTS8</accession>
<evidence type="ECO:0000313" key="8">
    <source>
        <dbReference type="EMBL" id="MFC3810257.1"/>
    </source>
</evidence>
<dbReference type="RefSeq" id="WP_379836234.1">
    <property type="nucleotide sequence ID" value="NZ_JBHRYQ010000001.1"/>
</dbReference>
<dbReference type="PANTHER" id="PTHR23519:SF1">
    <property type="entry name" value="AUTOPHAGY-RELATED PROTEIN 22"/>
    <property type="match status" value="1"/>
</dbReference>
<organism evidence="8 9">
    <name type="scientific">Lacihabitans lacunae</name>
    <dbReference type="NCBI Taxonomy" id="1028214"/>
    <lineage>
        <taxon>Bacteria</taxon>
        <taxon>Pseudomonadati</taxon>
        <taxon>Bacteroidota</taxon>
        <taxon>Cytophagia</taxon>
        <taxon>Cytophagales</taxon>
        <taxon>Leadbetterellaceae</taxon>
        <taxon>Lacihabitans</taxon>
    </lineage>
</organism>
<feature type="transmembrane region" description="Helical" evidence="6">
    <location>
        <begin position="339"/>
        <end position="357"/>
    </location>
</feature>
<evidence type="ECO:0000256" key="1">
    <source>
        <dbReference type="ARBA" id="ARBA00004127"/>
    </source>
</evidence>
<evidence type="ECO:0000313" key="9">
    <source>
        <dbReference type="Proteomes" id="UP001595616"/>
    </source>
</evidence>
<feature type="transmembrane region" description="Helical" evidence="6">
    <location>
        <begin position="286"/>
        <end position="308"/>
    </location>
</feature>
<evidence type="ECO:0000259" key="7">
    <source>
        <dbReference type="PROSITE" id="PS50850"/>
    </source>
</evidence>
<comment type="subcellular location">
    <subcellularLocation>
        <location evidence="1">Endomembrane system</location>
        <topology evidence="1">Multi-pass membrane protein</topology>
    </subcellularLocation>
</comment>
<keyword evidence="5 6" id="KW-0472">Membrane</keyword>
<feature type="transmembrane region" description="Helical" evidence="6">
    <location>
        <begin position="378"/>
        <end position="399"/>
    </location>
</feature>